<keyword evidence="2" id="KW-0547">Nucleotide-binding</keyword>
<dbReference type="Gene3D" id="2.40.50.300">
    <property type="match status" value="1"/>
</dbReference>
<comment type="caution">
    <text evidence="5">The sequence shown here is derived from an EMBL/GenBank/DDBJ whole genome shotgun (WGS) entry which is preliminary data.</text>
</comment>
<dbReference type="PANTHER" id="PTHR42781:SF4">
    <property type="entry name" value="SPERMIDINE_PUTRESCINE IMPORT ATP-BINDING PROTEIN POTA"/>
    <property type="match status" value="1"/>
</dbReference>
<proteinExistence type="predicted"/>
<keyword evidence="3 5" id="KW-0067">ATP-binding</keyword>
<evidence type="ECO:0000313" key="6">
    <source>
        <dbReference type="Proteomes" id="UP000642910"/>
    </source>
</evidence>
<dbReference type="Proteomes" id="UP000642910">
    <property type="component" value="Unassembled WGS sequence"/>
</dbReference>
<dbReference type="Gene3D" id="3.40.50.300">
    <property type="entry name" value="P-loop containing nucleotide triphosphate hydrolases"/>
    <property type="match status" value="1"/>
</dbReference>
<dbReference type="SUPFAM" id="SSF52540">
    <property type="entry name" value="P-loop containing nucleoside triphosphate hydrolases"/>
    <property type="match status" value="1"/>
</dbReference>
<keyword evidence="6" id="KW-1185">Reference proteome</keyword>
<dbReference type="InterPro" id="IPR012340">
    <property type="entry name" value="NA-bd_OB-fold"/>
</dbReference>
<evidence type="ECO:0000313" key="5">
    <source>
        <dbReference type="EMBL" id="MBF8377335.1"/>
    </source>
</evidence>
<dbReference type="PROSITE" id="PS00211">
    <property type="entry name" value="ABC_TRANSPORTER_1"/>
    <property type="match status" value="1"/>
</dbReference>
<evidence type="ECO:0000256" key="1">
    <source>
        <dbReference type="ARBA" id="ARBA00022448"/>
    </source>
</evidence>
<dbReference type="PANTHER" id="PTHR42781">
    <property type="entry name" value="SPERMIDINE/PUTRESCINE IMPORT ATP-BINDING PROTEIN POTA"/>
    <property type="match status" value="1"/>
</dbReference>
<name>A0ABS0F213_9BACL</name>
<dbReference type="GO" id="GO:0005524">
    <property type="term" value="F:ATP binding"/>
    <property type="evidence" value="ECO:0007669"/>
    <property type="project" value="UniProtKB-KW"/>
</dbReference>
<gene>
    <name evidence="5" type="ORF">IW967_05545</name>
</gene>
<sequence length="343" mass="38550">MTIEFVGVEKIYPGGARSVRGVSFQIREGEMVGLLGPSGSGKTTILRIIAGLERPTKGDVWIGGKRVTDLPPQKRNVGLVFQNYALFQHMTVYDNVSFGLREKRVPKDEMDARVRELLRFMRLESYANRFPHELSGGQQQRVALARALAPRPQVLLFDEPFAAIDTQIRRELRTFVRQVHDEMGVTSVFVTHDQEEALEVADRVLVLHEGNVEQFGPPEEVYEKPGTLFVASFIGESNVWTRAVQNGRIEVAGAALPVDPAVSDGSEVAVVVRPKDVELQPASEREAHAQVVRSAFKGSYSACWIRTKDGEVWEVHVPSADRHRWSPGAWVHMNVTRWFIFPR</sequence>
<dbReference type="SUPFAM" id="SSF50331">
    <property type="entry name" value="MOP-like"/>
    <property type="match status" value="1"/>
</dbReference>
<dbReference type="Gene3D" id="2.40.50.140">
    <property type="entry name" value="Nucleic acid-binding proteins"/>
    <property type="match status" value="1"/>
</dbReference>
<dbReference type="EMBL" id="JADPKZ010000035">
    <property type="protein sequence ID" value="MBF8377335.1"/>
    <property type="molecule type" value="Genomic_DNA"/>
</dbReference>
<dbReference type="InterPro" id="IPR041193">
    <property type="entry name" value="CysA_C"/>
</dbReference>
<keyword evidence="1" id="KW-0813">Transport</keyword>
<evidence type="ECO:0000256" key="3">
    <source>
        <dbReference type="ARBA" id="ARBA00022840"/>
    </source>
</evidence>
<dbReference type="InterPro" id="IPR017871">
    <property type="entry name" value="ABC_transporter-like_CS"/>
</dbReference>
<dbReference type="SMART" id="SM00382">
    <property type="entry name" value="AAA"/>
    <property type="match status" value="1"/>
</dbReference>
<protein>
    <submittedName>
        <fullName evidence="5">ATP-binding cassette domain-containing protein</fullName>
    </submittedName>
</protein>
<dbReference type="InterPro" id="IPR050093">
    <property type="entry name" value="ABC_SmlMolc_Importer"/>
</dbReference>
<organism evidence="5 6">
    <name type="scientific">Alicyclobacillus mali</name>
    <name type="common">ex Roth et al. 2021</name>
    <dbReference type="NCBI Taxonomy" id="1123961"/>
    <lineage>
        <taxon>Bacteria</taxon>
        <taxon>Bacillati</taxon>
        <taxon>Bacillota</taxon>
        <taxon>Bacilli</taxon>
        <taxon>Bacillales</taxon>
        <taxon>Alicyclobacillaceae</taxon>
        <taxon>Alicyclobacillus</taxon>
    </lineage>
</organism>
<dbReference type="InterPro" id="IPR027417">
    <property type="entry name" value="P-loop_NTPase"/>
</dbReference>
<dbReference type="PROSITE" id="PS50893">
    <property type="entry name" value="ABC_TRANSPORTER_2"/>
    <property type="match status" value="1"/>
</dbReference>
<evidence type="ECO:0000256" key="2">
    <source>
        <dbReference type="ARBA" id="ARBA00022741"/>
    </source>
</evidence>
<dbReference type="InterPro" id="IPR008995">
    <property type="entry name" value="Mo/tungstate-bd_C_term_dom"/>
</dbReference>
<dbReference type="Pfam" id="PF00005">
    <property type="entry name" value="ABC_tran"/>
    <property type="match status" value="1"/>
</dbReference>
<accession>A0ABS0F213</accession>
<dbReference type="InterPro" id="IPR003439">
    <property type="entry name" value="ABC_transporter-like_ATP-bd"/>
</dbReference>
<reference evidence="5 6" key="1">
    <citation type="submission" date="2020-11" db="EMBL/GenBank/DDBJ databases">
        <title>Genomic insight of Alicyclobacillus mali FL 18 reveals a new arsenic-resistant strain, with potential in environmental biotechnology.</title>
        <authorList>
            <person name="Fiorentino G."/>
            <person name="Gallo G."/>
            <person name="Aulitto M."/>
        </authorList>
    </citation>
    <scope>NUCLEOTIDE SEQUENCE [LARGE SCALE GENOMIC DNA]</scope>
    <source>
        <strain evidence="5 6">FL 18</strain>
    </source>
</reference>
<dbReference type="RefSeq" id="WP_195867339.1">
    <property type="nucleotide sequence ID" value="NZ_JADPKZ010000035.1"/>
</dbReference>
<dbReference type="Pfam" id="PF17850">
    <property type="entry name" value="CysA_C_terminal"/>
    <property type="match status" value="1"/>
</dbReference>
<evidence type="ECO:0000259" key="4">
    <source>
        <dbReference type="PROSITE" id="PS50893"/>
    </source>
</evidence>
<feature type="domain" description="ABC transporter" evidence="4">
    <location>
        <begin position="3"/>
        <end position="234"/>
    </location>
</feature>
<dbReference type="InterPro" id="IPR003593">
    <property type="entry name" value="AAA+_ATPase"/>
</dbReference>